<dbReference type="STRING" id="435.A0U92_06555"/>
<proteinExistence type="predicted"/>
<dbReference type="RefSeq" id="WP_077812536.1">
    <property type="nucleotide sequence ID" value="NZ_CP014692.1"/>
</dbReference>
<keyword evidence="1" id="KW-0812">Transmembrane</keyword>
<keyword evidence="1" id="KW-0472">Membrane</keyword>
<name>A0A1U9KFA7_ACEAC</name>
<keyword evidence="1" id="KW-1133">Transmembrane helix</keyword>
<dbReference type="KEGG" id="aace:A0U92_06555"/>
<dbReference type="OrthoDB" id="5325135at2"/>
<feature type="transmembrane region" description="Helical" evidence="1">
    <location>
        <begin position="30"/>
        <end position="51"/>
    </location>
</feature>
<dbReference type="AlphaFoldDB" id="A0A1U9KFA7"/>
<dbReference type="InterPro" id="IPR007047">
    <property type="entry name" value="Flp_Fap"/>
</dbReference>
<gene>
    <name evidence="2" type="ORF">A0U92_06555</name>
</gene>
<accession>A0A1U9KFA7</accession>
<dbReference type="EMBL" id="CP014692">
    <property type="protein sequence ID" value="AQS84494.1"/>
    <property type="molecule type" value="Genomic_DNA"/>
</dbReference>
<sequence length="75" mass="7874">MDYFIVQKIAESKAVERLRTLFADREGVTAIEYALIAGLIAVASFGAMKLLGSSLQTLFSTISTTLGSAPTSSGS</sequence>
<evidence type="ECO:0000313" key="3">
    <source>
        <dbReference type="Proteomes" id="UP000188937"/>
    </source>
</evidence>
<keyword evidence="3" id="KW-1185">Reference proteome</keyword>
<organism evidence="2 3">
    <name type="scientific">Acetobacter aceti</name>
    <dbReference type="NCBI Taxonomy" id="435"/>
    <lineage>
        <taxon>Bacteria</taxon>
        <taxon>Pseudomonadati</taxon>
        <taxon>Pseudomonadota</taxon>
        <taxon>Alphaproteobacteria</taxon>
        <taxon>Acetobacterales</taxon>
        <taxon>Acetobacteraceae</taxon>
        <taxon>Acetobacter</taxon>
        <taxon>Acetobacter subgen. Acetobacter</taxon>
    </lineage>
</organism>
<evidence type="ECO:0000313" key="2">
    <source>
        <dbReference type="EMBL" id="AQS84494.1"/>
    </source>
</evidence>
<dbReference type="Pfam" id="PF04964">
    <property type="entry name" value="Flp_Fap"/>
    <property type="match status" value="1"/>
</dbReference>
<protein>
    <submittedName>
        <fullName evidence="2">Pilus assembly protein</fullName>
    </submittedName>
</protein>
<evidence type="ECO:0000256" key="1">
    <source>
        <dbReference type="SAM" id="Phobius"/>
    </source>
</evidence>
<dbReference type="Proteomes" id="UP000188937">
    <property type="component" value="Chromosome"/>
</dbReference>
<reference evidence="2 3" key="1">
    <citation type="submission" date="2016-03" db="EMBL/GenBank/DDBJ databases">
        <title>Acetic acid bacteria sequencing.</title>
        <authorList>
            <person name="Brandt J."/>
            <person name="Jakob F."/>
            <person name="Vogel R.F."/>
        </authorList>
    </citation>
    <scope>NUCLEOTIDE SEQUENCE [LARGE SCALE GENOMIC DNA]</scope>
    <source>
        <strain evidence="2 3">TMW2.1153</strain>
    </source>
</reference>